<reference evidence="2 3" key="1">
    <citation type="submission" date="2021-07" db="EMBL/GenBank/DDBJ databases">
        <title>The Aristolochia fimbriata genome: insights into angiosperm evolution, floral development and chemical biosynthesis.</title>
        <authorList>
            <person name="Jiao Y."/>
        </authorList>
    </citation>
    <scope>NUCLEOTIDE SEQUENCE [LARGE SCALE GENOMIC DNA]</scope>
    <source>
        <strain evidence="2">IBCAS-2021</strain>
        <tissue evidence="2">Leaf</tissue>
    </source>
</reference>
<evidence type="ECO:0000256" key="1">
    <source>
        <dbReference type="SAM" id="MobiDB-lite"/>
    </source>
</evidence>
<accession>A0AAV7ERF0</accession>
<sequence>MSPACSSEKRTIVSYSLPRLSTPSFGAKIPNGSHNPPDTDESPFPDFPMREPASTWLPGKCSLHRNARRNSGPRPATHATAAISANGRLDSSLQKSLRAILLQIIRPSNQNLRRRRNFHPRPSRFSVMNGGNTDRGVTVS</sequence>
<dbReference type="EMBL" id="JAINDJ010000004">
    <property type="protein sequence ID" value="KAG9450211.1"/>
    <property type="molecule type" value="Genomic_DNA"/>
</dbReference>
<keyword evidence="3" id="KW-1185">Reference proteome</keyword>
<dbReference type="AlphaFoldDB" id="A0AAV7ERF0"/>
<comment type="caution">
    <text evidence="2">The sequence shown here is derived from an EMBL/GenBank/DDBJ whole genome shotgun (WGS) entry which is preliminary data.</text>
</comment>
<proteinExistence type="predicted"/>
<name>A0AAV7ERF0_ARIFI</name>
<evidence type="ECO:0000313" key="3">
    <source>
        <dbReference type="Proteomes" id="UP000825729"/>
    </source>
</evidence>
<protein>
    <submittedName>
        <fullName evidence="2">Uncharacterized protein</fullName>
    </submittedName>
</protein>
<feature type="region of interest" description="Disordered" evidence="1">
    <location>
        <begin position="115"/>
        <end position="140"/>
    </location>
</feature>
<feature type="region of interest" description="Disordered" evidence="1">
    <location>
        <begin position="20"/>
        <end position="60"/>
    </location>
</feature>
<dbReference type="Proteomes" id="UP000825729">
    <property type="component" value="Unassembled WGS sequence"/>
</dbReference>
<evidence type="ECO:0000313" key="2">
    <source>
        <dbReference type="EMBL" id="KAG9450211.1"/>
    </source>
</evidence>
<organism evidence="2 3">
    <name type="scientific">Aristolochia fimbriata</name>
    <name type="common">White veined hardy Dutchman's pipe vine</name>
    <dbReference type="NCBI Taxonomy" id="158543"/>
    <lineage>
        <taxon>Eukaryota</taxon>
        <taxon>Viridiplantae</taxon>
        <taxon>Streptophyta</taxon>
        <taxon>Embryophyta</taxon>
        <taxon>Tracheophyta</taxon>
        <taxon>Spermatophyta</taxon>
        <taxon>Magnoliopsida</taxon>
        <taxon>Magnoliidae</taxon>
        <taxon>Piperales</taxon>
        <taxon>Aristolochiaceae</taxon>
        <taxon>Aristolochia</taxon>
    </lineage>
</organism>
<gene>
    <name evidence="2" type="ORF">H6P81_010176</name>
</gene>